<dbReference type="InterPro" id="IPR049046">
    <property type="entry name" value="Beta-AFase-like_GH127_middle"/>
</dbReference>
<organism evidence="4 5">
    <name type="scientific">Spirosoma flavum</name>
    <dbReference type="NCBI Taxonomy" id="2048557"/>
    <lineage>
        <taxon>Bacteria</taxon>
        <taxon>Pseudomonadati</taxon>
        <taxon>Bacteroidota</taxon>
        <taxon>Cytophagia</taxon>
        <taxon>Cytophagales</taxon>
        <taxon>Cytophagaceae</taxon>
        <taxon>Spirosoma</taxon>
    </lineage>
</organism>
<dbReference type="Gene3D" id="1.50.10.20">
    <property type="match status" value="1"/>
</dbReference>
<dbReference type="GO" id="GO:0016787">
    <property type="term" value="F:hydrolase activity"/>
    <property type="evidence" value="ECO:0007669"/>
    <property type="project" value="UniProtKB-KW"/>
</dbReference>
<feature type="chain" id="PRO_5046244504" evidence="1">
    <location>
        <begin position="23"/>
        <end position="625"/>
    </location>
</feature>
<dbReference type="PANTHER" id="PTHR43465">
    <property type="entry name" value="DUF1680 DOMAIN PROTEIN (AFU_ORTHOLOGUE AFUA_1G08910)"/>
    <property type="match status" value="1"/>
</dbReference>
<keyword evidence="5" id="KW-1185">Reference proteome</keyword>
<feature type="domain" description="Non-reducing end beta-L-arabinofuranosidase-like GH127 middle" evidence="3">
    <location>
        <begin position="417"/>
        <end position="512"/>
    </location>
</feature>
<evidence type="ECO:0000313" key="5">
    <source>
        <dbReference type="Proteomes" id="UP001597512"/>
    </source>
</evidence>
<reference evidence="5" key="1">
    <citation type="journal article" date="2019" name="Int. J. Syst. Evol. Microbiol.">
        <title>The Global Catalogue of Microorganisms (GCM) 10K type strain sequencing project: providing services to taxonomists for standard genome sequencing and annotation.</title>
        <authorList>
            <consortium name="The Broad Institute Genomics Platform"/>
            <consortium name="The Broad Institute Genome Sequencing Center for Infectious Disease"/>
            <person name="Wu L."/>
            <person name="Ma J."/>
        </authorList>
    </citation>
    <scope>NUCLEOTIDE SEQUENCE [LARGE SCALE GENOMIC DNA]</scope>
    <source>
        <strain evidence="5">KCTC 52490</strain>
    </source>
</reference>
<dbReference type="Proteomes" id="UP001597512">
    <property type="component" value="Unassembled WGS sequence"/>
</dbReference>
<keyword evidence="1" id="KW-0732">Signal</keyword>
<comment type="caution">
    <text evidence="4">The sequence shown here is derived from an EMBL/GenBank/DDBJ whole genome shotgun (WGS) entry which is preliminary data.</text>
</comment>
<dbReference type="InterPro" id="IPR012878">
    <property type="entry name" value="Beta-AFase-like_GH127_cat"/>
</dbReference>
<dbReference type="Pfam" id="PF20736">
    <property type="entry name" value="Glyco_hydro127M"/>
    <property type="match status" value="1"/>
</dbReference>
<evidence type="ECO:0000256" key="1">
    <source>
        <dbReference type="SAM" id="SignalP"/>
    </source>
</evidence>
<keyword evidence="4" id="KW-0378">Hydrolase</keyword>
<feature type="signal peptide" evidence="1">
    <location>
        <begin position="1"/>
        <end position="22"/>
    </location>
</feature>
<proteinExistence type="predicted"/>
<name>A0ABW6AL10_9BACT</name>
<dbReference type="EMBL" id="JBHUOM010000019">
    <property type="protein sequence ID" value="MFD2935927.1"/>
    <property type="molecule type" value="Genomic_DNA"/>
</dbReference>
<dbReference type="InterPro" id="IPR049174">
    <property type="entry name" value="Beta-AFase-like"/>
</dbReference>
<protein>
    <submittedName>
        <fullName evidence="4">Glycoside hydrolase family 127 protein</fullName>
    </submittedName>
</protein>
<gene>
    <name evidence="4" type="ORF">ACFS25_19250</name>
</gene>
<accession>A0ABW6AL10</accession>
<evidence type="ECO:0000259" key="3">
    <source>
        <dbReference type="Pfam" id="PF20736"/>
    </source>
</evidence>
<dbReference type="InterPro" id="IPR008928">
    <property type="entry name" value="6-hairpin_glycosidase_sf"/>
</dbReference>
<dbReference type="RefSeq" id="WP_381504245.1">
    <property type="nucleotide sequence ID" value="NZ_JBHUOM010000019.1"/>
</dbReference>
<dbReference type="SUPFAM" id="SSF48208">
    <property type="entry name" value="Six-hairpin glycosidases"/>
    <property type="match status" value="1"/>
</dbReference>
<evidence type="ECO:0000259" key="2">
    <source>
        <dbReference type="Pfam" id="PF07944"/>
    </source>
</evidence>
<evidence type="ECO:0000313" key="4">
    <source>
        <dbReference type="EMBL" id="MFD2935927.1"/>
    </source>
</evidence>
<dbReference type="PANTHER" id="PTHR43465:SF2">
    <property type="entry name" value="DUF1680 DOMAIN PROTEIN (AFU_ORTHOLOGUE AFUA_1G08910)"/>
    <property type="match status" value="1"/>
</dbReference>
<sequence>MRFYRKSIIAVGMLIGMAAVTAQPLVKPAVFDQLQTATAAQMTGFVGEKLDASYQNRILAQDVNRLVEPFRNRTETRCWQSEFWGKWFTSAVLAYRYRPEPALKAVLDKAVTELIATQTSDGYIGNYTEANRLEQWDIWGRKYCMLGLLAYYDLTKDKKSLEAARKVADHLMGELASKKALLVKQGNHRGMAATSVMEPICLLYARTGDKRYLDFAEEIVRQWESAEGPQLITKATVDVAKRFPKPKNWFGWEQGQKAYEMMSCYEGLLELYRLTGKREYRIAVEKTWENIRDTEINLAGSGSSVECWFGGKRLQTLSINHYQETCVTATWIKLSQQLLRLTGEAKYADAIEQTYYNALLGSMKADGSDWTKYTPLAGQRLEGGEQCGMGINCCVASGPRGLFTLPLTAVMSSKVGIQVNFFAEGVYHTQTPTGQSADVIQQTDYPVSGTITLKLAIPKAEKLTLRVRIPAWSTQSTVTINGRPVSDVTSGQYTEISRIWQAGDQVSLVLDMRGRVVHLGELPENIALVRGPIVLTRDTRLAGPNVDETISPVLDKEGYLNLKTAKLNQNGMWMQFETPFLLESHKEGDNKPVPILFCDYASAGNTLDDQSRFRVWLPQSVDPRK</sequence>
<feature type="domain" description="Non-reducing end beta-L-arabinofuranosidase-like GH127 catalytic" evidence="2">
    <location>
        <begin position="71"/>
        <end position="401"/>
    </location>
</feature>
<dbReference type="Pfam" id="PF07944">
    <property type="entry name" value="Beta-AFase-like_GH127_cat"/>
    <property type="match status" value="1"/>
</dbReference>